<dbReference type="EMBL" id="JBHLWM010000012">
    <property type="protein sequence ID" value="MFC0243654.1"/>
    <property type="molecule type" value="Genomic_DNA"/>
</dbReference>
<sequence length="75" mass="8570">MLTPHRQTPNCRRELMERAIALVRERLGSRIICTRCGATRQTMEDRCKADLGASCEGGRVYDNEFSRARREVGLT</sequence>
<keyword evidence="2" id="KW-1185">Reference proteome</keyword>
<gene>
    <name evidence="1" type="ORF">ACFFJ6_24440</name>
</gene>
<evidence type="ECO:0000313" key="2">
    <source>
        <dbReference type="Proteomes" id="UP001589775"/>
    </source>
</evidence>
<name>A0ABV6EZJ8_9BRAD</name>
<accession>A0ABV6EZJ8</accession>
<proteinExistence type="predicted"/>
<evidence type="ECO:0000313" key="1">
    <source>
        <dbReference type="EMBL" id="MFC0243654.1"/>
    </source>
</evidence>
<dbReference type="RefSeq" id="WP_378392847.1">
    <property type="nucleotide sequence ID" value="NZ_JBHLWM010000012.1"/>
</dbReference>
<reference evidence="1 2" key="1">
    <citation type="submission" date="2024-09" db="EMBL/GenBank/DDBJ databases">
        <authorList>
            <person name="Sun Q."/>
            <person name="Mori K."/>
        </authorList>
    </citation>
    <scope>NUCLEOTIDE SEQUENCE [LARGE SCALE GENOMIC DNA]</scope>
    <source>
        <strain evidence="1 2">KCTC 23279</strain>
    </source>
</reference>
<dbReference type="Proteomes" id="UP001589775">
    <property type="component" value="Unassembled WGS sequence"/>
</dbReference>
<organism evidence="1 2">
    <name type="scientific">Rhodopseudomonas telluris</name>
    <dbReference type="NCBI Taxonomy" id="644215"/>
    <lineage>
        <taxon>Bacteria</taxon>
        <taxon>Pseudomonadati</taxon>
        <taxon>Pseudomonadota</taxon>
        <taxon>Alphaproteobacteria</taxon>
        <taxon>Hyphomicrobiales</taxon>
        <taxon>Nitrobacteraceae</taxon>
        <taxon>Rhodopseudomonas</taxon>
    </lineage>
</organism>
<comment type="caution">
    <text evidence="1">The sequence shown here is derived from an EMBL/GenBank/DDBJ whole genome shotgun (WGS) entry which is preliminary data.</text>
</comment>
<protein>
    <submittedName>
        <fullName evidence="1">Uncharacterized protein</fullName>
    </submittedName>
</protein>